<evidence type="ECO:0000256" key="2">
    <source>
        <dbReference type="ARBA" id="ARBA00022980"/>
    </source>
</evidence>
<dbReference type="SUPFAM" id="SSF46561">
    <property type="entry name" value="Ribosomal protein L29 (L29p)"/>
    <property type="match status" value="1"/>
</dbReference>
<dbReference type="FunFam" id="1.10.287.310:FF:000002">
    <property type="entry name" value="60S ribosomal protein L35"/>
    <property type="match status" value="1"/>
</dbReference>
<keyword evidence="2" id="KW-0689">Ribosomal protein</keyword>
<evidence type="ECO:0000313" key="7">
    <source>
        <dbReference type="EMBL" id="JAT24275.1"/>
    </source>
</evidence>
<dbReference type="Gene3D" id="6.10.250.3450">
    <property type="match status" value="1"/>
</dbReference>
<evidence type="ECO:0000256" key="3">
    <source>
        <dbReference type="ARBA" id="ARBA00023274"/>
    </source>
</evidence>
<proteinExistence type="inferred from homology"/>
<organism evidence="7">
    <name type="scientific">Graphocephala atropunctata</name>
    <dbReference type="NCBI Taxonomy" id="36148"/>
    <lineage>
        <taxon>Eukaryota</taxon>
        <taxon>Metazoa</taxon>
        <taxon>Ecdysozoa</taxon>
        <taxon>Arthropoda</taxon>
        <taxon>Hexapoda</taxon>
        <taxon>Insecta</taxon>
        <taxon>Pterygota</taxon>
        <taxon>Neoptera</taxon>
        <taxon>Paraneoptera</taxon>
        <taxon>Hemiptera</taxon>
        <taxon>Auchenorrhyncha</taxon>
        <taxon>Membracoidea</taxon>
        <taxon>Cicadellidae</taxon>
        <taxon>Cicadellinae</taxon>
        <taxon>Cicadellini</taxon>
        <taxon>Graphocephala</taxon>
    </lineage>
</organism>
<dbReference type="Gene3D" id="1.10.287.310">
    <property type="match status" value="1"/>
</dbReference>
<dbReference type="FunFam" id="6.10.250.3450:FF:000001">
    <property type="entry name" value="60S ribosomal protein L35"/>
    <property type="match status" value="1"/>
</dbReference>
<dbReference type="PANTHER" id="PTHR45722">
    <property type="entry name" value="60S RIBOSOMAL PROTEIN L35"/>
    <property type="match status" value="1"/>
</dbReference>
<protein>
    <recommendedName>
        <fullName evidence="4">Large ribosomal subunit protein uL29</fullName>
    </recommendedName>
    <alternativeName>
        <fullName evidence="5">60S ribosomal protein L35</fullName>
    </alternativeName>
</protein>
<name>A0A1B6LKP7_9HEMI</name>
<dbReference type="GO" id="GO:0003735">
    <property type="term" value="F:structural constituent of ribosome"/>
    <property type="evidence" value="ECO:0007669"/>
    <property type="project" value="InterPro"/>
</dbReference>
<reference evidence="7" key="1">
    <citation type="submission" date="2015-11" db="EMBL/GenBank/DDBJ databases">
        <title>De novo transcriptome assembly of four potential Pierce s Disease insect vectors from Arizona vineyards.</title>
        <authorList>
            <person name="Tassone E.E."/>
        </authorList>
    </citation>
    <scope>NUCLEOTIDE SEQUENCE</scope>
</reference>
<evidence type="ECO:0000256" key="1">
    <source>
        <dbReference type="ARBA" id="ARBA00009254"/>
    </source>
</evidence>
<dbReference type="AlphaFoldDB" id="A0A1B6LKP7"/>
<dbReference type="InterPro" id="IPR018254">
    <property type="entry name" value="Ribosomal_uL29_CS"/>
</dbReference>
<dbReference type="EMBL" id="GEBQ01015702">
    <property type="protein sequence ID" value="JAT24275.1"/>
    <property type="molecule type" value="Transcribed_RNA"/>
</dbReference>
<dbReference type="Pfam" id="PF00831">
    <property type="entry name" value="Ribosomal_L29"/>
    <property type="match status" value="1"/>
</dbReference>
<dbReference type="PROSITE" id="PS00579">
    <property type="entry name" value="RIBOSOMAL_L29"/>
    <property type="match status" value="1"/>
</dbReference>
<comment type="similarity">
    <text evidence="1">Belongs to the universal ribosomal protein uL29 family.</text>
</comment>
<dbReference type="InterPro" id="IPR036049">
    <property type="entry name" value="Ribosomal_uL29_sf"/>
</dbReference>
<dbReference type="GO" id="GO:0003729">
    <property type="term" value="F:mRNA binding"/>
    <property type="evidence" value="ECO:0007669"/>
    <property type="project" value="TreeGrafter"/>
</dbReference>
<evidence type="ECO:0000256" key="6">
    <source>
        <dbReference type="SAM" id="Coils"/>
    </source>
</evidence>
<dbReference type="InterPro" id="IPR045059">
    <property type="entry name" value="Ribosomal_uL29_euk"/>
</dbReference>
<dbReference type="NCBIfam" id="TIGR00012">
    <property type="entry name" value="L29"/>
    <property type="match status" value="1"/>
</dbReference>
<dbReference type="CDD" id="cd00427">
    <property type="entry name" value="Ribosomal_L29_HIP"/>
    <property type="match status" value="1"/>
</dbReference>
<dbReference type="GO" id="GO:0006412">
    <property type="term" value="P:translation"/>
    <property type="evidence" value="ECO:0007669"/>
    <property type="project" value="InterPro"/>
</dbReference>
<feature type="coiled-coil region" evidence="6">
    <location>
        <begin position="7"/>
        <end position="34"/>
    </location>
</feature>
<dbReference type="InterPro" id="IPR001854">
    <property type="entry name" value="Ribosomal_uL29"/>
</dbReference>
<dbReference type="HAMAP" id="MF_00374">
    <property type="entry name" value="Ribosomal_uL29"/>
    <property type="match status" value="1"/>
</dbReference>
<keyword evidence="3" id="KW-0687">Ribonucleoprotein</keyword>
<dbReference type="PANTHER" id="PTHR45722:SF2">
    <property type="entry name" value="LARGE RIBOSOMAL SUBUNIT PROTEIN UL29-RELATED"/>
    <property type="match status" value="1"/>
</dbReference>
<keyword evidence="6" id="KW-0175">Coiled coil</keyword>
<dbReference type="GO" id="GO:0022625">
    <property type="term" value="C:cytosolic large ribosomal subunit"/>
    <property type="evidence" value="ECO:0007669"/>
    <property type="project" value="InterPro"/>
</dbReference>
<sequence length="123" mass="14445">MGKVKCSELRTKDKKELLKQLEELKTELTNLRVAKVTGGAASKLSKIRVVRKAIARVYIVMHQKQKENLRKLFKNKKYKPLDLRPKKTRAMRRALTKHERNIKTMKFVRKNQAFPARKFAVKA</sequence>
<gene>
    <name evidence="7" type="ORF">g.3209</name>
</gene>
<evidence type="ECO:0000256" key="4">
    <source>
        <dbReference type="ARBA" id="ARBA00035204"/>
    </source>
</evidence>
<dbReference type="GO" id="GO:0000463">
    <property type="term" value="P:maturation of LSU-rRNA from tricistronic rRNA transcript (SSU-rRNA, 5.8S rRNA, LSU-rRNA)"/>
    <property type="evidence" value="ECO:0007669"/>
    <property type="project" value="InterPro"/>
</dbReference>
<accession>A0A1B6LKP7</accession>
<evidence type="ECO:0000256" key="5">
    <source>
        <dbReference type="ARBA" id="ARBA00035334"/>
    </source>
</evidence>